<dbReference type="InterPro" id="IPR058933">
    <property type="entry name" value="YMC020W-like_ab_hydrolase"/>
</dbReference>
<evidence type="ECO:0000313" key="3">
    <source>
        <dbReference type="EMBL" id="KAF2236211.1"/>
    </source>
</evidence>
<dbReference type="Pfam" id="PF26147">
    <property type="entry name" value="AB_HYDROLASE_YMC0-YMC35"/>
    <property type="match status" value="1"/>
</dbReference>
<dbReference type="Proteomes" id="UP000800092">
    <property type="component" value="Unassembled WGS sequence"/>
</dbReference>
<name>A0A6A6HE80_VIRVR</name>
<feature type="compositionally biased region" description="Basic and acidic residues" evidence="1">
    <location>
        <begin position="251"/>
        <end position="261"/>
    </location>
</feature>
<feature type="region of interest" description="Disordered" evidence="1">
    <location>
        <begin position="1"/>
        <end position="493"/>
    </location>
</feature>
<accession>A0A6A6HE80</accession>
<feature type="compositionally biased region" description="Basic and acidic residues" evidence="1">
    <location>
        <begin position="316"/>
        <end position="329"/>
    </location>
</feature>
<feature type="compositionally biased region" description="Polar residues" evidence="1">
    <location>
        <begin position="448"/>
        <end position="467"/>
    </location>
</feature>
<feature type="compositionally biased region" description="Basic and acidic residues" evidence="1">
    <location>
        <begin position="474"/>
        <end position="488"/>
    </location>
</feature>
<feature type="compositionally biased region" description="Polar residues" evidence="1">
    <location>
        <begin position="10"/>
        <end position="46"/>
    </location>
</feature>
<evidence type="ECO:0000313" key="4">
    <source>
        <dbReference type="Proteomes" id="UP000800092"/>
    </source>
</evidence>
<feature type="compositionally biased region" description="Low complexity" evidence="1">
    <location>
        <begin position="417"/>
        <end position="431"/>
    </location>
</feature>
<evidence type="ECO:0000256" key="1">
    <source>
        <dbReference type="SAM" id="MobiDB-lite"/>
    </source>
</evidence>
<proteinExistence type="predicted"/>
<dbReference type="OrthoDB" id="5598028at2759"/>
<dbReference type="AlphaFoldDB" id="A0A6A6HE80"/>
<feature type="compositionally biased region" description="Basic and acidic residues" evidence="1">
    <location>
        <begin position="224"/>
        <end position="240"/>
    </location>
</feature>
<dbReference type="PANTHER" id="PTHR47349">
    <property type="entry name" value="CHROMOSOME 8, WHOLE GENOME SHOTGUN SEQUENCE"/>
    <property type="match status" value="1"/>
</dbReference>
<dbReference type="PANTHER" id="PTHR47349:SF1">
    <property type="entry name" value="AER328WP"/>
    <property type="match status" value="1"/>
</dbReference>
<dbReference type="InterPro" id="IPR058934">
    <property type="entry name" value="YMC020W-like"/>
</dbReference>
<keyword evidence="4" id="KW-1185">Reference proteome</keyword>
<gene>
    <name evidence="3" type="ORF">EV356DRAFT_482324</name>
</gene>
<sequence>MAPRRKKSKPNGQATAAQTSNDTNAPSNPSSTTFTMNDGSKASIKSSWYGGSWKAKSPALAEITKDGIDTVNRSSSSLSQEPSKEKEGAESPATNYMEKRLGTPRKSVPSVPTESFINAERSSSKSNGTEEELDNSKSKEREPPAPLPPASPQVNGSARGDKNIISGRSAKVSTEKNRQVSGWFGWWSRPDGYGSDADKVADTSNSDEAVSAEAQEVPLPESPTQERKKDFQDVRSKNTETPHGIDSLQTNEDKAEPESIHLDSGPGSEANASASNRSWFGLWSKAENQKGSPSPKESDKLQAPIEPSPAAEEDVIAERAHEPKEKDTSQEPPNAGPKSSAWAFWSKDKPKDDGKATPGGTQKQIGEIAVADTPSQSHPEAAQYNEQKTSSIKEPIPKPNNRKAKKQVSPIESSKLAVSSGLKSSEASKSVDQLVTSPGLRKSDSSKSADQISQLALEESNTATPATSKLAVAKPEKSTQKRPRDEKAATPPNILLPSLRTTYPIYQSPSYWDQIRRLIFLDSSRDSNSPRHVDLLPPRELPKIKKALAIGIHGFFPAQFVQLILGQPTGTSIRFANAAADAIKRWAEEHQPSDAPPASPGAEVEIEKVALEGEGMVADRVDTLWKLLLNWLPSIRDADFIIIAAHSQGVPVAIQLVAKLLQFGCVREGARIGMCAMAGINMGPFAELKSRFLGGSAVELFEFGAGDSRVRKEYEAALAYCLSKGVRISFVGSLDDQLVSLESSTFTPITHPLIHRAVFVNSALHSTSTTSSSAFLPHLVGFALKLRNLGISDHGLIRELSGPLAGNLYTGDGHSRLYDDSVVFHRAVEFALETTGTEGMARNGEVGIEVDTSAIRPGSSNAGNEVMKESAGANPYYLPWALRGVLEEPYVKEHLQGEVKELVEMFEKWKPVSKILKDVKFRLEAVRSKLS</sequence>
<organism evidence="3 4">
    <name type="scientific">Viridothelium virens</name>
    <name type="common">Speckled blister lichen</name>
    <name type="synonym">Trypethelium virens</name>
    <dbReference type="NCBI Taxonomy" id="1048519"/>
    <lineage>
        <taxon>Eukaryota</taxon>
        <taxon>Fungi</taxon>
        <taxon>Dikarya</taxon>
        <taxon>Ascomycota</taxon>
        <taxon>Pezizomycotina</taxon>
        <taxon>Dothideomycetes</taxon>
        <taxon>Dothideomycetes incertae sedis</taxon>
        <taxon>Trypetheliales</taxon>
        <taxon>Trypetheliaceae</taxon>
        <taxon>Viridothelium</taxon>
    </lineage>
</organism>
<feature type="compositionally biased region" description="Basic and acidic residues" evidence="1">
    <location>
        <begin position="134"/>
        <end position="143"/>
    </location>
</feature>
<reference evidence="3" key="1">
    <citation type="journal article" date="2020" name="Stud. Mycol.">
        <title>101 Dothideomycetes genomes: a test case for predicting lifestyles and emergence of pathogens.</title>
        <authorList>
            <person name="Haridas S."/>
            <person name="Albert R."/>
            <person name="Binder M."/>
            <person name="Bloem J."/>
            <person name="Labutti K."/>
            <person name="Salamov A."/>
            <person name="Andreopoulos B."/>
            <person name="Baker S."/>
            <person name="Barry K."/>
            <person name="Bills G."/>
            <person name="Bluhm B."/>
            <person name="Cannon C."/>
            <person name="Castanera R."/>
            <person name="Culley D."/>
            <person name="Daum C."/>
            <person name="Ezra D."/>
            <person name="Gonzalez J."/>
            <person name="Henrissat B."/>
            <person name="Kuo A."/>
            <person name="Liang C."/>
            <person name="Lipzen A."/>
            <person name="Lutzoni F."/>
            <person name="Magnuson J."/>
            <person name="Mondo S."/>
            <person name="Nolan M."/>
            <person name="Ohm R."/>
            <person name="Pangilinan J."/>
            <person name="Park H.-J."/>
            <person name="Ramirez L."/>
            <person name="Alfaro M."/>
            <person name="Sun H."/>
            <person name="Tritt A."/>
            <person name="Yoshinaga Y."/>
            <person name="Zwiers L.-H."/>
            <person name="Turgeon B."/>
            <person name="Goodwin S."/>
            <person name="Spatafora J."/>
            <person name="Crous P."/>
            <person name="Grigoriev I."/>
        </authorList>
    </citation>
    <scope>NUCLEOTIDE SEQUENCE</scope>
    <source>
        <strain evidence="3">Tuck. ex Michener</strain>
    </source>
</reference>
<feature type="compositionally biased region" description="Polar residues" evidence="1">
    <location>
        <begin position="110"/>
        <end position="127"/>
    </location>
</feature>
<protein>
    <recommendedName>
        <fullName evidence="2">YMC020W-like alpha/beta hydrolase domain-containing protein</fullName>
    </recommendedName>
</protein>
<feature type="compositionally biased region" description="Basic and acidic residues" evidence="1">
    <location>
        <begin position="346"/>
        <end position="355"/>
    </location>
</feature>
<dbReference type="EMBL" id="ML991786">
    <property type="protein sequence ID" value="KAF2236211.1"/>
    <property type="molecule type" value="Genomic_DNA"/>
</dbReference>
<feature type="compositionally biased region" description="Polar residues" evidence="1">
    <location>
        <begin position="373"/>
        <end position="392"/>
    </location>
</feature>
<feature type="domain" description="YMC020W-like alpha/beta hydrolase" evidence="2">
    <location>
        <begin position="496"/>
        <end position="888"/>
    </location>
</feature>
<evidence type="ECO:0000259" key="2">
    <source>
        <dbReference type="Pfam" id="PF26147"/>
    </source>
</evidence>